<dbReference type="PANTHER" id="PTHR11655">
    <property type="entry name" value="60S/50S RIBOSOMAL PROTEIN L6/L9"/>
    <property type="match status" value="1"/>
</dbReference>
<evidence type="ECO:0000256" key="6">
    <source>
        <dbReference type="RuleBase" id="RU003870"/>
    </source>
</evidence>
<dbReference type="InterPro" id="IPR020040">
    <property type="entry name" value="Ribosomal_uL6_a/b-dom"/>
</dbReference>
<dbReference type="SUPFAM" id="SSF56053">
    <property type="entry name" value="Ribosomal protein L6"/>
    <property type="match status" value="2"/>
</dbReference>
<evidence type="ECO:0000256" key="1">
    <source>
        <dbReference type="ARBA" id="ARBA00022980"/>
    </source>
</evidence>
<evidence type="ECO:0000256" key="2">
    <source>
        <dbReference type="ARBA" id="ARBA00023274"/>
    </source>
</evidence>
<keyword evidence="1 5" id="KW-0689">Ribosomal protein</keyword>
<dbReference type="GO" id="GO:0019843">
    <property type="term" value="F:rRNA binding"/>
    <property type="evidence" value="ECO:0007669"/>
    <property type="project" value="UniProtKB-UniRule"/>
</dbReference>
<evidence type="ECO:0000259" key="7">
    <source>
        <dbReference type="Pfam" id="PF00347"/>
    </source>
</evidence>
<evidence type="ECO:0000313" key="9">
    <source>
        <dbReference type="Proteomes" id="UP000179047"/>
    </source>
</evidence>
<dbReference type="Pfam" id="PF00347">
    <property type="entry name" value="Ribosomal_L6"/>
    <property type="match status" value="2"/>
</dbReference>
<gene>
    <name evidence="8" type="ORF">A3A33_02725</name>
</gene>
<organism evidence="8 9">
    <name type="scientific">Candidatus Yanofskybacteria bacterium RIFCSPLOWO2_01_FULL_49_25</name>
    <dbReference type="NCBI Taxonomy" id="1802701"/>
    <lineage>
        <taxon>Bacteria</taxon>
        <taxon>Candidatus Yanofskyibacteriota</taxon>
    </lineage>
</organism>
<comment type="caution">
    <text evidence="8">The sequence shown here is derived from an EMBL/GenBank/DDBJ whole genome shotgun (WGS) entry which is preliminary data.</text>
</comment>
<dbReference type="InterPro" id="IPR019906">
    <property type="entry name" value="Ribosomal_uL6_bac-type"/>
</dbReference>
<comment type="similarity">
    <text evidence="5">Belongs to the universal ribosomal protein uL6 family.</text>
</comment>
<dbReference type="GO" id="GO:0022625">
    <property type="term" value="C:cytosolic large ribosomal subunit"/>
    <property type="evidence" value="ECO:0007669"/>
    <property type="project" value="UniProtKB-UniRule"/>
</dbReference>
<dbReference type="EMBL" id="MGKP01000009">
    <property type="protein sequence ID" value="OGN29150.1"/>
    <property type="molecule type" value="Genomic_DNA"/>
</dbReference>
<dbReference type="PANTHER" id="PTHR11655:SF14">
    <property type="entry name" value="LARGE RIBOSOMAL SUBUNIT PROTEIN UL6M"/>
    <property type="match status" value="1"/>
</dbReference>
<evidence type="ECO:0000256" key="5">
    <source>
        <dbReference type="RuleBase" id="RU003869"/>
    </source>
</evidence>
<dbReference type="InterPro" id="IPR036789">
    <property type="entry name" value="Ribosomal_uL6-like_a/b-dom_sf"/>
</dbReference>
<accession>A0A1F8GVY1</accession>
<dbReference type="InterPro" id="IPR000702">
    <property type="entry name" value="Ribosomal_uL6-like"/>
</dbReference>
<feature type="domain" description="Large ribosomal subunit protein uL6 alpha-beta" evidence="7">
    <location>
        <begin position="91"/>
        <end position="163"/>
    </location>
</feature>
<proteinExistence type="inferred from homology"/>
<keyword evidence="6" id="KW-0694">RNA-binding</keyword>
<comment type="function">
    <text evidence="6">This protein binds to the 23S rRNA, and is important in its secondary structure. It is located near the subunit interface in the base of the L7/L12 stalk, and near the tRNA binding site of the peptidyltransferase center.</text>
</comment>
<dbReference type="NCBIfam" id="TIGR03654">
    <property type="entry name" value="L6_bact"/>
    <property type="match status" value="1"/>
</dbReference>
<keyword evidence="2 5" id="KW-0687">Ribonucleoprotein</keyword>
<protein>
    <recommendedName>
        <fullName evidence="3 4">50S ribosomal protein L6</fullName>
    </recommendedName>
</protein>
<dbReference type="GO" id="GO:0002181">
    <property type="term" value="P:cytoplasmic translation"/>
    <property type="evidence" value="ECO:0007669"/>
    <property type="project" value="TreeGrafter"/>
</dbReference>
<dbReference type="Gene3D" id="3.90.930.12">
    <property type="entry name" value="Ribosomal protein L6, alpha-beta domain"/>
    <property type="match status" value="2"/>
</dbReference>
<dbReference type="PIRSF" id="PIRSF002162">
    <property type="entry name" value="Ribosomal_L6"/>
    <property type="match status" value="1"/>
</dbReference>
<evidence type="ECO:0000256" key="4">
    <source>
        <dbReference type="NCBIfam" id="TIGR03654"/>
    </source>
</evidence>
<dbReference type="PRINTS" id="PR00059">
    <property type="entry name" value="RIBOSOMALL6"/>
</dbReference>
<dbReference type="AlphaFoldDB" id="A0A1F8GVY1"/>
<feature type="domain" description="Large ribosomal subunit protein uL6 alpha-beta" evidence="7">
    <location>
        <begin position="11"/>
        <end position="82"/>
    </location>
</feature>
<dbReference type="STRING" id="1802701.A3A33_02725"/>
<reference evidence="8 9" key="1">
    <citation type="journal article" date="2016" name="Nat. Commun.">
        <title>Thousands of microbial genomes shed light on interconnected biogeochemical processes in an aquifer system.</title>
        <authorList>
            <person name="Anantharaman K."/>
            <person name="Brown C.T."/>
            <person name="Hug L.A."/>
            <person name="Sharon I."/>
            <person name="Castelle C.J."/>
            <person name="Probst A.J."/>
            <person name="Thomas B.C."/>
            <person name="Singh A."/>
            <person name="Wilkins M.J."/>
            <person name="Karaoz U."/>
            <person name="Brodie E.L."/>
            <person name="Williams K.H."/>
            <person name="Hubbard S.S."/>
            <person name="Banfield J.F."/>
        </authorList>
    </citation>
    <scope>NUCLEOTIDE SEQUENCE [LARGE SCALE GENOMIC DNA]</scope>
</reference>
<keyword evidence="6" id="KW-0699">rRNA-binding</keyword>
<dbReference type="GO" id="GO:0003735">
    <property type="term" value="F:structural constituent of ribosome"/>
    <property type="evidence" value="ECO:0007669"/>
    <property type="project" value="UniProtKB-UniRule"/>
</dbReference>
<sequence>MSKIGKKPIAIPKDVTVTVSGSHVVAKGPKGELIKDLPAGLTITIVDGVAKVVPTEGAGTESVNWGLGRSLLSNMITGVSEGFKTVMEFSGVGYKAQAKGPDLEMNLGFTNPVMIKALPGVTFQIEKSVVTVMGMDKESVGHVAAQMRAARPPEPYKGSGVKYQDEIIRKKAGKKAAGATGAA</sequence>
<evidence type="ECO:0000313" key="8">
    <source>
        <dbReference type="EMBL" id="OGN29150.1"/>
    </source>
</evidence>
<name>A0A1F8GVY1_9BACT</name>
<dbReference type="Proteomes" id="UP000179047">
    <property type="component" value="Unassembled WGS sequence"/>
</dbReference>
<evidence type="ECO:0000256" key="3">
    <source>
        <dbReference type="ARBA" id="ARBA00035454"/>
    </source>
</evidence>